<proteinExistence type="predicted"/>
<dbReference type="Proteomes" id="UP000291236">
    <property type="component" value="Chromosome"/>
</dbReference>
<reference evidence="1 2" key="1">
    <citation type="submission" date="2018-12" db="EMBL/GenBank/DDBJ databases">
        <title>Rubrispira sanarue gen. nov., sp., nov., a member of the order Silvanigrellales, isolated from a brackish lake in Hamamatsu Japan.</title>
        <authorList>
            <person name="Maejima Y."/>
            <person name="Iino T."/>
            <person name="Muraguchi Y."/>
            <person name="Fukuda K."/>
            <person name="Nojiri H."/>
            <person name="Ohkuma M."/>
            <person name="Moriuchi R."/>
            <person name="Dohra H."/>
            <person name="Kimbara K."/>
            <person name="Shintani M."/>
        </authorList>
    </citation>
    <scope>NUCLEOTIDE SEQUENCE [LARGE SCALE GENOMIC DNA]</scope>
    <source>
        <strain evidence="1 2">RF1110005</strain>
    </source>
</reference>
<dbReference type="RefSeq" id="WP_130612336.1">
    <property type="nucleotide sequence ID" value="NZ_AP019368.1"/>
</dbReference>
<sequence length="221" mass="23997">MLRSFKIFKNNSVFLLKIKYLFLLLFFYLSPLYAANNESSAGIILTLFQPDYGKFSTIATTQGQPKFQADILLVGGDVTFMRKGFFTGGRVLFGNTSTTSVSTSASTYEVANIGLKAGYGLDLSIIDLKLGSYFGIGNLNFTSVSTTSNGSILMDYLFLEPFVMVGVAGGKYFSASIGAGYHYAFPYKVTTYGSTLLSDPTQASIGGINIMFELSFGDFSR</sequence>
<accession>A0A4P2VM80</accession>
<dbReference type="OrthoDB" id="9837049at2"/>
<name>A0A4P2VM80_FLUSA</name>
<gene>
    <name evidence="1" type="ORF">JCM31447_29640</name>
</gene>
<dbReference type="AlphaFoldDB" id="A0A4P2VM80"/>
<evidence type="ECO:0000313" key="2">
    <source>
        <dbReference type="Proteomes" id="UP000291236"/>
    </source>
</evidence>
<keyword evidence="2" id="KW-1185">Reference proteome</keyword>
<protein>
    <submittedName>
        <fullName evidence="1">Uncharacterized protein</fullName>
    </submittedName>
</protein>
<organism evidence="1 2">
    <name type="scientific">Fluviispira sanaruensis</name>
    <dbReference type="NCBI Taxonomy" id="2493639"/>
    <lineage>
        <taxon>Bacteria</taxon>
        <taxon>Pseudomonadati</taxon>
        <taxon>Bdellovibrionota</taxon>
        <taxon>Oligoflexia</taxon>
        <taxon>Silvanigrellales</taxon>
        <taxon>Silvanigrellaceae</taxon>
        <taxon>Fluviispira</taxon>
    </lineage>
</organism>
<evidence type="ECO:0000313" key="1">
    <source>
        <dbReference type="EMBL" id="BBH54493.1"/>
    </source>
</evidence>
<dbReference type="EMBL" id="AP019368">
    <property type="protein sequence ID" value="BBH54493.1"/>
    <property type="molecule type" value="Genomic_DNA"/>
</dbReference>
<dbReference type="KEGG" id="sbf:JCM31447_29640"/>